<feature type="non-terminal residue" evidence="1">
    <location>
        <position position="135"/>
    </location>
</feature>
<evidence type="ECO:0000313" key="1">
    <source>
        <dbReference type="EMBL" id="CAG8737933.1"/>
    </source>
</evidence>
<comment type="caution">
    <text evidence="1">The sequence shown here is derived from an EMBL/GenBank/DDBJ whole genome shotgun (WGS) entry which is preliminary data.</text>
</comment>
<organism evidence="1 2">
    <name type="scientific">Gigaspora margarita</name>
    <dbReference type="NCBI Taxonomy" id="4874"/>
    <lineage>
        <taxon>Eukaryota</taxon>
        <taxon>Fungi</taxon>
        <taxon>Fungi incertae sedis</taxon>
        <taxon>Mucoromycota</taxon>
        <taxon>Glomeromycotina</taxon>
        <taxon>Glomeromycetes</taxon>
        <taxon>Diversisporales</taxon>
        <taxon>Gigasporaceae</taxon>
        <taxon>Gigaspora</taxon>
    </lineage>
</organism>
<evidence type="ECO:0000313" key="2">
    <source>
        <dbReference type="Proteomes" id="UP000789901"/>
    </source>
</evidence>
<protein>
    <submittedName>
        <fullName evidence="1">29029_t:CDS:1</fullName>
    </submittedName>
</protein>
<sequence>MSTPPPVCTYKIMSNVIENRYFSKTEKNVQQKKVGHDVLSILGLAVAGIAEHRKLEERSTTETVGHEELSFQIFYIDSGSEISSTNFDPVIQKGEMEIECVHIEKNDYRLNILNSEVVDFESNKCKCEILSILHM</sequence>
<dbReference type="Proteomes" id="UP000789901">
    <property type="component" value="Unassembled WGS sequence"/>
</dbReference>
<dbReference type="EMBL" id="CAJVQB010010238">
    <property type="protein sequence ID" value="CAG8737933.1"/>
    <property type="molecule type" value="Genomic_DNA"/>
</dbReference>
<keyword evidence="2" id="KW-1185">Reference proteome</keyword>
<reference evidence="1 2" key="1">
    <citation type="submission" date="2021-06" db="EMBL/GenBank/DDBJ databases">
        <authorList>
            <person name="Kallberg Y."/>
            <person name="Tangrot J."/>
            <person name="Rosling A."/>
        </authorList>
    </citation>
    <scope>NUCLEOTIDE SEQUENCE [LARGE SCALE GENOMIC DNA]</scope>
    <source>
        <strain evidence="1 2">120-4 pot B 10/14</strain>
    </source>
</reference>
<proteinExistence type="predicted"/>
<name>A0ABN7V6Y1_GIGMA</name>
<accession>A0ABN7V6Y1</accession>
<gene>
    <name evidence="1" type="ORF">GMARGA_LOCUS15063</name>
</gene>